<evidence type="ECO:0000313" key="8">
    <source>
        <dbReference type="Proteomes" id="UP000887222"/>
    </source>
</evidence>
<feature type="transmembrane region" description="Helical" evidence="6">
    <location>
        <begin position="144"/>
        <end position="165"/>
    </location>
</feature>
<keyword evidence="8" id="KW-1185">Reference proteome</keyword>
<feature type="transmembrane region" description="Helical" evidence="6">
    <location>
        <begin position="177"/>
        <end position="199"/>
    </location>
</feature>
<keyword evidence="3 6" id="KW-0812">Transmembrane</keyword>
<dbReference type="EMBL" id="BPMK01000008">
    <property type="protein sequence ID" value="GIZ52121.1"/>
    <property type="molecule type" value="Genomic_DNA"/>
</dbReference>
<reference evidence="7 8" key="1">
    <citation type="journal article" date="2022" name="Int. J. Syst. Evol. Microbiol.">
        <title>Noviherbaspirillum aridicola sp. nov., isolated from an arid soil in Pakistan.</title>
        <authorList>
            <person name="Khan I.U."/>
            <person name="Saqib M."/>
            <person name="Amin A."/>
            <person name="Hussain F."/>
            <person name="Li L."/>
            <person name="Liu Y.H."/>
            <person name="Fang B.Z."/>
            <person name="Ahmed I."/>
            <person name="Li W.J."/>
        </authorList>
    </citation>
    <scope>NUCLEOTIDE SEQUENCE [LARGE SCALE GENOMIC DNA]</scope>
    <source>
        <strain evidence="7 8">NCCP-691</strain>
    </source>
</reference>
<dbReference type="PANTHER" id="PTHR12608">
    <property type="entry name" value="TRANSMEMBRANE PROTEIN HTP-1 RELATED"/>
    <property type="match status" value="1"/>
</dbReference>
<evidence type="ECO:0000256" key="4">
    <source>
        <dbReference type="ARBA" id="ARBA00022989"/>
    </source>
</evidence>
<feature type="transmembrane region" description="Helical" evidence="6">
    <location>
        <begin position="109"/>
        <end position="124"/>
    </location>
</feature>
<dbReference type="Proteomes" id="UP000887222">
    <property type="component" value="Unassembled WGS sequence"/>
</dbReference>
<evidence type="ECO:0000256" key="5">
    <source>
        <dbReference type="ARBA" id="ARBA00023136"/>
    </source>
</evidence>
<comment type="similarity">
    <text evidence="2 6">Belongs to the GDT1 family.</text>
</comment>
<evidence type="ECO:0000256" key="3">
    <source>
        <dbReference type="ARBA" id="ARBA00022692"/>
    </source>
</evidence>
<comment type="subcellular location">
    <subcellularLocation>
        <location evidence="1 6">Membrane</location>
        <topology evidence="1 6">Multi-pass membrane protein</topology>
    </subcellularLocation>
</comment>
<dbReference type="PANTHER" id="PTHR12608:SF1">
    <property type="entry name" value="TRANSMEMBRANE PROTEIN 165"/>
    <property type="match status" value="1"/>
</dbReference>
<accession>A0ABQ4Q528</accession>
<feature type="transmembrane region" description="Helical" evidence="6">
    <location>
        <begin position="79"/>
        <end position="97"/>
    </location>
</feature>
<dbReference type="InterPro" id="IPR001727">
    <property type="entry name" value="GDT1-like"/>
</dbReference>
<sequence>MVNRPFSGPGSFMEAFLISTGIVALAEMGDKTQLLSLLLAAKFRRPLPIILGILVATLFNHAFAGAVGSWLTEFLGPDALRWILGLSFLAMAVWTLIPDKIDDVDAKPARLGVFATTVIAFFLAEMGDKTQVATIALAAKFSGFYAVVAGTTLGMMIANVPAVFLGERIMRVVSLRLVHGIAAAIFAVLGVVTLAGGALGDLLRLGGA</sequence>
<gene>
    <name evidence="7" type="ORF">NCCP691_21350</name>
</gene>
<keyword evidence="4 6" id="KW-1133">Transmembrane helix</keyword>
<evidence type="ECO:0000313" key="7">
    <source>
        <dbReference type="EMBL" id="GIZ52121.1"/>
    </source>
</evidence>
<feature type="transmembrane region" description="Helical" evidence="6">
    <location>
        <begin position="6"/>
        <end position="26"/>
    </location>
</feature>
<evidence type="ECO:0000256" key="6">
    <source>
        <dbReference type="RuleBase" id="RU365102"/>
    </source>
</evidence>
<dbReference type="Pfam" id="PF01169">
    <property type="entry name" value="GDT1"/>
    <property type="match status" value="2"/>
</dbReference>
<protein>
    <recommendedName>
        <fullName evidence="6">GDT1 family protein</fullName>
    </recommendedName>
</protein>
<organism evidence="7 8">
    <name type="scientific">Noviherbaspirillum aridicola</name>
    <dbReference type="NCBI Taxonomy" id="2849687"/>
    <lineage>
        <taxon>Bacteria</taxon>
        <taxon>Pseudomonadati</taxon>
        <taxon>Pseudomonadota</taxon>
        <taxon>Betaproteobacteria</taxon>
        <taxon>Burkholderiales</taxon>
        <taxon>Oxalobacteraceae</taxon>
        <taxon>Noviherbaspirillum</taxon>
    </lineage>
</organism>
<name>A0ABQ4Q528_9BURK</name>
<evidence type="ECO:0000256" key="2">
    <source>
        <dbReference type="ARBA" id="ARBA00009190"/>
    </source>
</evidence>
<keyword evidence="5 6" id="KW-0472">Membrane</keyword>
<comment type="caution">
    <text evidence="7">The sequence shown here is derived from an EMBL/GenBank/DDBJ whole genome shotgun (WGS) entry which is preliminary data.</text>
</comment>
<evidence type="ECO:0000256" key="1">
    <source>
        <dbReference type="ARBA" id="ARBA00004141"/>
    </source>
</evidence>
<proteinExistence type="inferred from homology"/>
<feature type="transmembrane region" description="Helical" evidence="6">
    <location>
        <begin position="47"/>
        <end position="67"/>
    </location>
</feature>